<feature type="transmembrane region" description="Helical" evidence="5">
    <location>
        <begin position="238"/>
        <end position="263"/>
    </location>
</feature>
<dbReference type="Pfam" id="PF00324">
    <property type="entry name" value="AA_permease"/>
    <property type="match status" value="1"/>
</dbReference>
<feature type="transmembrane region" description="Helical" evidence="5">
    <location>
        <begin position="101"/>
        <end position="124"/>
    </location>
</feature>
<evidence type="ECO:0000313" key="7">
    <source>
        <dbReference type="EMBL" id="NOL60795.1"/>
    </source>
</evidence>
<gene>
    <name evidence="7" type="ORF">HLB00_08135</name>
</gene>
<dbReference type="GO" id="GO:0055085">
    <property type="term" value="P:transmembrane transport"/>
    <property type="evidence" value="ECO:0007669"/>
    <property type="project" value="InterPro"/>
</dbReference>
<dbReference type="Proteomes" id="UP000546917">
    <property type="component" value="Unassembled WGS sequence"/>
</dbReference>
<dbReference type="PIRSF" id="PIRSF006060">
    <property type="entry name" value="AA_transporter"/>
    <property type="match status" value="1"/>
</dbReference>
<feature type="transmembrane region" description="Helical" evidence="5">
    <location>
        <begin position="342"/>
        <end position="366"/>
    </location>
</feature>
<dbReference type="PANTHER" id="PTHR42770:SF11">
    <property type="entry name" value="INNER MEMBRANE TRANSPORT PROTEIN YBAT"/>
    <property type="match status" value="1"/>
</dbReference>
<comment type="subcellular location">
    <subcellularLocation>
        <location evidence="1">Membrane</location>
        <topology evidence="1">Multi-pass membrane protein</topology>
    </subcellularLocation>
</comment>
<protein>
    <submittedName>
        <fullName evidence="7">APC family permease</fullName>
    </submittedName>
</protein>
<evidence type="ECO:0000256" key="5">
    <source>
        <dbReference type="SAM" id="Phobius"/>
    </source>
</evidence>
<accession>A0A7K4FPD3</accession>
<evidence type="ECO:0000256" key="1">
    <source>
        <dbReference type="ARBA" id="ARBA00004141"/>
    </source>
</evidence>
<evidence type="ECO:0000256" key="3">
    <source>
        <dbReference type="ARBA" id="ARBA00022989"/>
    </source>
</evidence>
<dbReference type="GO" id="GO:0016020">
    <property type="term" value="C:membrane"/>
    <property type="evidence" value="ECO:0007669"/>
    <property type="project" value="UniProtKB-SubCell"/>
</dbReference>
<proteinExistence type="predicted"/>
<keyword evidence="3 5" id="KW-1133">Transmembrane helix</keyword>
<feature type="transmembrane region" description="Helical" evidence="5">
    <location>
        <begin position="130"/>
        <end position="151"/>
    </location>
</feature>
<dbReference type="Gene3D" id="1.20.1740.10">
    <property type="entry name" value="Amino acid/polyamine transporter I"/>
    <property type="match status" value="1"/>
</dbReference>
<dbReference type="InterPro" id="IPR004841">
    <property type="entry name" value="AA-permease/SLC12A_dom"/>
</dbReference>
<dbReference type="RefSeq" id="WP_171481915.1">
    <property type="nucleotide sequence ID" value="NZ_DAIDCF010000094.1"/>
</dbReference>
<keyword evidence="2 5" id="KW-0812">Transmembrane</keyword>
<feature type="transmembrane region" description="Helical" evidence="5">
    <location>
        <begin position="433"/>
        <end position="452"/>
    </location>
</feature>
<evidence type="ECO:0000259" key="6">
    <source>
        <dbReference type="Pfam" id="PF00324"/>
    </source>
</evidence>
<organism evidence="7 8">
    <name type="scientific">Ferroplasma acidiphilum</name>
    <dbReference type="NCBI Taxonomy" id="74969"/>
    <lineage>
        <taxon>Archaea</taxon>
        <taxon>Methanobacteriati</taxon>
        <taxon>Thermoplasmatota</taxon>
        <taxon>Thermoplasmata</taxon>
        <taxon>Thermoplasmatales</taxon>
        <taxon>Ferroplasmaceae</taxon>
        <taxon>Ferroplasma</taxon>
    </lineage>
</organism>
<evidence type="ECO:0000256" key="2">
    <source>
        <dbReference type="ARBA" id="ARBA00022692"/>
    </source>
</evidence>
<sequence length="467" mass="50527">MKETVKGSNKLKSNELGLWHGIFQSFSHVAPAAEVAILITGTALVAEGSTPLIFILAPLIVLLWLNTNYQFSGYVASSGGYSAFARAGLGKSAGDITGWLFFFNEFLTYTGFALLSFAAFVYLLSPSITSIPYLWVPILLIPLVFSTAMVYRGVKLSLNYAAYTGFIETAVLTIAALIIIFKLGSSNTFYVFTAVPVHNDFSIIGLGLLFGLYSYGGTGSVVALGEEMKEPKKVIGKAIIYGWLLVLIPLALNAYALTVGWGLSNISSFGTSPDPGVIEYFSFLGPFGGWIFVAVVINSFLDFGIAINNSLTRMLYYLARDSNLLPRFLTKTHPKYGTPYKAIIAVAIVSFIIAVVSGIIFGPFVGALVIEGAASIAFMLQHSLATLSLPFYSRREKHLKVTVHVVIPAISLVFIAFAILSTVYPIPAFPLNLPAYMVIAWTIAGVLLIALLRQAGRDRERNKDIAS</sequence>
<feature type="transmembrane region" description="Helical" evidence="5">
    <location>
        <begin position="283"/>
        <end position="307"/>
    </location>
</feature>
<keyword evidence="4 5" id="KW-0472">Membrane</keyword>
<feature type="transmembrane region" description="Helical" evidence="5">
    <location>
        <begin position="35"/>
        <end position="65"/>
    </location>
</feature>
<feature type="transmembrane region" description="Helical" evidence="5">
    <location>
        <begin position="405"/>
        <end position="427"/>
    </location>
</feature>
<feature type="transmembrane region" description="Helical" evidence="5">
    <location>
        <begin position="160"/>
        <end position="181"/>
    </location>
</feature>
<comment type="caution">
    <text evidence="7">The sequence shown here is derived from an EMBL/GenBank/DDBJ whole genome shotgun (WGS) entry which is preliminary data.</text>
</comment>
<dbReference type="EMBL" id="JABGBP010000301">
    <property type="protein sequence ID" value="NOL60795.1"/>
    <property type="molecule type" value="Genomic_DNA"/>
</dbReference>
<dbReference type="AlphaFoldDB" id="A0A7K4FPD3"/>
<feature type="transmembrane region" description="Helical" evidence="5">
    <location>
        <begin position="201"/>
        <end position="226"/>
    </location>
</feature>
<evidence type="ECO:0000256" key="4">
    <source>
        <dbReference type="ARBA" id="ARBA00023136"/>
    </source>
</evidence>
<name>A0A7K4FPD3_9ARCH</name>
<feature type="domain" description="Amino acid permease/ SLC12A" evidence="6">
    <location>
        <begin position="20"/>
        <end position="452"/>
    </location>
</feature>
<dbReference type="InterPro" id="IPR050367">
    <property type="entry name" value="APC_superfamily"/>
</dbReference>
<feature type="transmembrane region" description="Helical" evidence="5">
    <location>
        <begin position="372"/>
        <end position="393"/>
    </location>
</feature>
<dbReference type="PANTHER" id="PTHR42770">
    <property type="entry name" value="AMINO ACID TRANSPORTER-RELATED"/>
    <property type="match status" value="1"/>
</dbReference>
<evidence type="ECO:0000313" key="8">
    <source>
        <dbReference type="Proteomes" id="UP000546917"/>
    </source>
</evidence>
<reference evidence="7 8" key="1">
    <citation type="submission" date="2020-05" db="EMBL/GenBank/DDBJ databases">
        <authorList>
            <person name="Zhang R."/>
        </authorList>
    </citation>
    <scope>NUCLEOTIDE SEQUENCE [LARGE SCALE GENOMIC DNA]</scope>
    <source>
        <strain evidence="7 8">DSM 28986</strain>
    </source>
</reference>